<dbReference type="Proteomes" id="UP001417504">
    <property type="component" value="Unassembled WGS sequence"/>
</dbReference>
<sequence>MTMSRLNQNFCLASHDLGQADFFRYAENESVLQKATGLMELVFLVGCLHQSMQSKATIWPLVSGLQVGWGISRFRPDGARIPRILLHTGVTQGKARMKIVLAP</sequence>
<name>A0AAP0ES11_9MAGN</name>
<evidence type="ECO:0000313" key="1">
    <source>
        <dbReference type="EMBL" id="KAK9096952.1"/>
    </source>
</evidence>
<organism evidence="1 2">
    <name type="scientific">Stephania japonica</name>
    <dbReference type="NCBI Taxonomy" id="461633"/>
    <lineage>
        <taxon>Eukaryota</taxon>
        <taxon>Viridiplantae</taxon>
        <taxon>Streptophyta</taxon>
        <taxon>Embryophyta</taxon>
        <taxon>Tracheophyta</taxon>
        <taxon>Spermatophyta</taxon>
        <taxon>Magnoliopsida</taxon>
        <taxon>Ranunculales</taxon>
        <taxon>Menispermaceae</taxon>
        <taxon>Menispermoideae</taxon>
        <taxon>Cissampelideae</taxon>
        <taxon>Stephania</taxon>
    </lineage>
</organism>
<evidence type="ECO:0000313" key="2">
    <source>
        <dbReference type="Proteomes" id="UP001417504"/>
    </source>
</evidence>
<protein>
    <submittedName>
        <fullName evidence="1">Uncharacterized protein</fullName>
    </submittedName>
</protein>
<reference evidence="1 2" key="1">
    <citation type="submission" date="2024-01" db="EMBL/GenBank/DDBJ databases">
        <title>Genome assemblies of Stephania.</title>
        <authorList>
            <person name="Yang L."/>
        </authorList>
    </citation>
    <scope>NUCLEOTIDE SEQUENCE [LARGE SCALE GENOMIC DNA]</scope>
    <source>
        <strain evidence="1">QJT</strain>
        <tissue evidence="1">Leaf</tissue>
    </source>
</reference>
<dbReference type="EMBL" id="JBBNAE010000009">
    <property type="protein sequence ID" value="KAK9096952.1"/>
    <property type="molecule type" value="Genomic_DNA"/>
</dbReference>
<accession>A0AAP0ES11</accession>
<gene>
    <name evidence="1" type="ORF">Sjap_022449</name>
</gene>
<keyword evidence="2" id="KW-1185">Reference proteome</keyword>
<comment type="caution">
    <text evidence="1">The sequence shown here is derived from an EMBL/GenBank/DDBJ whole genome shotgun (WGS) entry which is preliminary data.</text>
</comment>
<proteinExistence type="predicted"/>
<dbReference type="AlphaFoldDB" id="A0AAP0ES11"/>